<evidence type="ECO:0000256" key="5">
    <source>
        <dbReference type="PIRNR" id="PIRNR001369"/>
    </source>
</evidence>
<accession>A0ABS5XQG8</accession>
<evidence type="ECO:0000256" key="2">
    <source>
        <dbReference type="ARBA" id="ARBA00010566"/>
    </source>
</evidence>
<dbReference type="Gene3D" id="1.10.230.10">
    <property type="entry name" value="Cytochrome P450-Terp, domain 2"/>
    <property type="match status" value="1"/>
</dbReference>
<dbReference type="InterPro" id="IPR024176">
    <property type="entry name" value="Citrate_synthase_bac-typ"/>
</dbReference>
<dbReference type="InterPro" id="IPR002020">
    <property type="entry name" value="Citrate_synthase"/>
</dbReference>
<dbReference type="InterPro" id="IPR016143">
    <property type="entry name" value="Citrate_synth-like_sm_a-sub"/>
</dbReference>
<proteinExistence type="inferred from homology"/>
<reference evidence="7 8" key="1">
    <citation type="submission" date="2021-03" db="EMBL/GenBank/DDBJ databases">
        <title>Microbacterium pauli sp. nov., isolated from microfiltered milk.</title>
        <authorList>
            <person name="Bellassi P."/>
            <person name="Fontana A."/>
            <person name="Callegari M.L."/>
            <person name="Lorenzo M."/>
            <person name="Cappa F."/>
        </authorList>
    </citation>
    <scope>NUCLEOTIDE SEQUENCE [LARGE SCALE GENOMIC DNA]</scope>
    <source>
        <strain evidence="7 8">DSM 18909</strain>
    </source>
</reference>
<dbReference type="Proteomes" id="UP000740605">
    <property type="component" value="Unassembled WGS sequence"/>
</dbReference>
<evidence type="ECO:0000256" key="3">
    <source>
        <dbReference type="ARBA" id="ARBA00022679"/>
    </source>
</evidence>
<evidence type="ECO:0000256" key="6">
    <source>
        <dbReference type="RuleBase" id="RU003406"/>
    </source>
</evidence>
<dbReference type="Gene3D" id="1.10.580.10">
    <property type="entry name" value="Citrate Synthase, domain 1"/>
    <property type="match status" value="1"/>
</dbReference>
<comment type="catalytic activity">
    <reaction evidence="4">
        <text>oxaloacetate + acetyl-CoA + H2O = citrate + CoA + H(+)</text>
        <dbReference type="Rhea" id="RHEA:16845"/>
        <dbReference type="ChEBI" id="CHEBI:15377"/>
        <dbReference type="ChEBI" id="CHEBI:15378"/>
        <dbReference type="ChEBI" id="CHEBI:16452"/>
        <dbReference type="ChEBI" id="CHEBI:16947"/>
        <dbReference type="ChEBI" id="CHEBI:57287"/>
        <dbReference type="ChEBI" id="CHEBI:57288"/>
        <dbReference type="EC" id="2.3.3.16"/>
    </reaction>
</comment>
<dbReference type="SUPFAM" id="SSF48256">
    <property type="entry name" value="Citrate synthase"/>
    <property type="match status" value="1"/>
</dbReference>
<dbReference type="InterPro" id="IPR036969">
    <property type="entry name" value="Citrate_synthase_sf"/>
</dbReference>
<dbReference type="PROSITE" id="PS00480">
    <property type="entry name" value="CITRATE_SYNTHASE"/>
    <property type="match status" value="1"/>
</dbReference>
<dbReference type="InterPro" id="IPR016142">
    <property type="entry name" value="Citrate_synth-like_lrg_a-sub"/>
</dbReference>
<dbReference type="PRINTS" id="PR00143">
    <property type="entry name" value="CITRTSNTHASE"/>
</dbReference>
<gene>
    <name evidence="7" type="ORF">J0P97_01595</name>
</gene>
<keyword evidence="7" id="KW-0012">Acyltransferase</keyword>
<dbReference type="Pfam" id="PF00285">
    <property type="entry name" value="Citrate_synt"/>
    <property type="match status" value="1"/>
</dbReference>
<dbReference type="PANTHER" id="PTHR11739:SF4">
    <property type="entry name" value="CITRATE SYNTHASE, PEROXISOMAL"/>
    <property type="match status" value="1"/>
</dbReference>
<comment type="pathway">
    <text evidence="1">Carbohydrate metabolism; tricarboxylic acid cycle.</text>
</comment>
<comment type="similarity">
    <text evidence="2 5 6">Belongs to the citrate synthase family.</text>
</comment>
<keyword evidence="3 5" id="KW-0808">Transferase</keyword>
<dbReference type="GO" id="GO:0036440">
    <property type="term" value="F:citrate synthase activity"/>
    <property type="evidence" value="ECO:0007669"/>
    <property type="project" value="UniProtKB-EC"/>
</dbReference>
<dbReference type="NCBIfam" id="NF010636">
    <property type="entry name" value="PRK14033.1"/>
    <property type="match status" value="1"/>
</dbReference>
<dbReference type="EMBL" id="JAFLHG010000001">
    <property type="protein sequence ID" value="MBT8796770.1"/>
    <property type="molecule type" value="Genomic_DNA"/>
</dbReference>
<evidence type="ECO:0000256" key="1">
    <source>
        <dbReference type="ARBA" id="ARBA00005163"/>
    </source>
</evidence>
<evidence type="ECO:0000256" key="4">
    <source>
        <dbReference type="ARBA" id="ARBA00049288"/>
    </source>
</evidence>
<dbReference type="InterPro" id="IPR019810">
    <property type="entry name" value="Citrate_synthase_AS"/>
</dbReference>
<dbReference type="PANTHER" id="PTHR11739">
    <property type="entry name" value="CITRATE SYNTHASE"/>
    <property type="match status" value="1"/>
</dbReference>
<dbReference type="PIRSF" id="PIRSF001369">
    <property type="entry name" value="Citrate_synth"/>
    <property type="match status" value="1"/>
</dbReference>
<keyword evidence="8" id="KW-1185">Reference proteome</keyword>
<name>A0ABS5XQG8_9MICO</name>
<evidence type="ECO:0000313" key="8">
    <source>
        <dbReference type="Proteomes" id="UP000740605"/>
    </source>
</evidence>
<organism evidence="7 8">
    <name type="scientific">Microbacterium flavum</name>
    <dbReference type="NCBI Taxonomy" id="415216"/>
    <lineage>
        <taxon>Bacteria</taxon>
        <taxon>Bacillati</taxon>
        <taxon>Actinomycetota</taxon>
        <taxon>Actinomycetes</taxon>
        <taxon>Micrococcales</taxon>
        <taxon>Microbacteriaceae</taxon>
        <taxon>Microbacterium</taxon>
    </lineage>
</organism>
<dbReference type="RefSeq" id="WP_215486011.1">
    <property type="nucleotide sequence ID" value="NZ_BAAAPJ010000001.1"/>
</dbReference>
<comment type="caution">
    <text evidence="7">The sequence shown here is derived from an EMBL/GenBank/DDBJ whole genome shotgun (WGS) entry which is preliminary data.</text>
</comment>
<protein>
    <recommendedName>
        <fullName evidence="5">Citrate synthase</fullName>
    </recommendedName>
</protein>
<dbReference type="GO" id="GO:0050440">
    <property type="term" value="F:2-methylcitrate synthase activity"/>
    <property type="evidence" value="ECO:0007669"/>
    <property type="project" value="UniProtKB-EC"/>
</dbReference>
<evidence type="ECO:0000313" key="7">
    <source>
        <dbReference type="EMBL" id="MBT8796770.1"/>
    </source>
</evidence>
<sequence length="403" mass="43623">MTDTDIHKGLAGVVADVTAVSKVNPETNSLLYRGYPVHELAATQPVEAVAYLLWNGDLPDADQLAQLRATERAHRALPDDVKAVIDMTPLDAHPMDEVRSAVSVLGARDLAGTGSVLDAAGTPEQNLARSIRLFAALPAIVAYGQRRRRGLDPIDPREDLDYAANFLWMTFGQDPSTESGIADPVVVDAFNRSMILYAEHSFNASTFTARVITSTLSDLYSAVVGAIGALKGPLHGGANEAVLHIFDEIGDADNVVPWLEDALAHKRKIMGFGHRVYKRGDSRVPTMKAALDTLVAHYDRPDVEALYATLEREFVERKGIYPNLDYPSGPAYNLMGFDTLTFTPLFVAARVVGWTAHIMEQTASNALIRPLSAYNGPDERHVDGFVDDAGTSAISLRAAEAEG</sequence>